<dbReference type="Pfam" id="PF00781">
    <property type="entry name" value="DAGK_cat"/>
    <property type="match status" value="1"/>
</dbReference>
<evidence type="ECO:0000259" key="1">
    <source>
        <dbReference type="PROSITE" id="PS50146"/>
    </source>
</evidence>
<comment type="caution">
    <text evidence="2">The sequence shown here is derived from an EMBL/GenBank/DDBJ whole genome shotgun (WGS) entry which is preliminary data.</text>
</comment>
<dbReference type="EMBL" id="BARU01012714">
    <property type="protein sequence ID" value="GAH44148.1"/>
    <property type="molecule type" value="Genomic_DNA"/>
</dbReference>
<dbReference type="InterPro" id="IPR050187">
    <property type="entry name" value="Lipid_Phosphate_FormReg"/>
</dbReference>
<evidence type="ECO:0000313" key="2">
    <source>
        <dbReference type="EMBL" id="GAH44148.1"/>
    </source>
</evidence>
<protein>
    <recommendedName>
        <fullName evidence="1">DAGKc domain-containing protein</fullName>
    </recommendedName>
</protein>
<dbReference type="InterPro" id="IPR017438">
    <property type="entry name" value="ATP-NAD_kinase_N"/>
</dbReference>
<dbReference type="PROSITE" id="PS50146">
    <property type="entry name" value="DAGK"/>
    <property type="match status" value="1"/>
</dbReference>
<dbReference type="Gene3D" id="3.40.50.10330">
    <property type="entry name" value="Probable inorganic polyphosphate/atp-NAD kinase, domain 1"/>
    <property type="match status" value="1"/>
</dbReference>
<dbReference type="GO" id="GO:0005886">
    <property type="term" value="C:plasma membrane"/>
    <property type="evidence" value="ECO:0007669"/>
    <property type="project" value="TreeGrafter"/>
</dbReference>
<dbReference type="PANTHER" id="PTHR12358:SF106">
    <property type="entry name" value="LIPID KINASE YEGS"/>
    <property type="match status" value="1"/>
</dbReference>
<gene>
    <name evidence="2" type="ORF">S03H2_23309</name>
</gene>
<accession>X1HFR5</accession>
<feature type="domain" description="DAGKc" evidence="1">
    <location>
        <begin position="1"/>
        <end position="134"/>
    </location>
</feature>
<dbReference type="InterPro" id="IPR001206">
    <property type="entry name" value="Diacylglycerol_kinase_cat_dom"/>
</dbReference>
<dbReference type="AlphaFoldDB" id="X1HFR5"/>
<dbReference type="SMART" id="SM00046">
    <property type="entry name" value="DAGKc"/>
    <property type="match status" value="1"/>
</dbReference>
<dbReference type="GO" id="GO:0005524">
    <property type="term" value="F:ATP binding"/>
    <property type="evidence" value="ECO:0007669"/>
    <property type="project" value="UniProtKB-KW"/>
</dbReference>
<sequence>MPDHKAKLIINPRADFGHAWEGTPELHAVSEENGGVDFTCTVYSQHAVEIARQASEQGYELVIAAGGDGTTHEVINGLMQIPRERRPRLGVIPMGTGNDFSHAISMDSQPAQALRQILTGQVRRVDIGRITDGDGRSEYFTNAVGIGFDATVTFYFRKQTRLRGVMAYLAAIIKTIMLHHDAPLMVVNTDEEEWEEESLMFVVCNGSREGDGFLVAPESEP</sequence>
<dbReference type="GO" id="GO:0016301">
    <property type="term" value="F:kinase activity"/>
    <property type="evidence" value="ECO:0007669"/>
    <property type="project" value="UniProtKB-KW"/>
</dbReference>
<name>X1HFR5_9ZZZZ</name>
<organism evidence="2">
    <name type="scientific">marine sediment metagenome</name>
    <dbReference type="NCBI Taxonomy" id="412755"/>
    <lineage>
        <taxon>unclassified sequences</taxon>
        <taxon>metagenomes</taxon>
        <taxon>ecological metagenomes</taxon>
    </lineage>
</organism>
<dbReference type="SUPFAM" id="SSF111331">
    <property type="entry name" value="NAD kinase/diacylglycerol kinase-like"/>
    <property type="match status" value="1"/>
</dbReference>
<proteinExistence type="predicted"/>
<reference evidence="2" key="1">
    <citation type="journal article" date="2014" name="Front. Microbiol.">
        <title>High frequency of phylogenetically diverse reductive dehalogenase-homologous genes in deep subseafloor sedimentary metagenomes.</title>
        <authorList>
            <person name="Kawai M."/>
            <person name="Futagami T."/>
            <person name="Toyoda A."/>
            <person name="Takaki Y."/>
            <person name="Nishi S."/>
            <person name="Hori S."/>
            <person name="Arai W."/>
            <person name="Tsubouchi T."/>
            <person name="Morono Y."/>
            <person name="Uchiyama I."/>
            <person name="Ito T."/>
            <person name="Fujiyama A."/>
            <person name="Inagaki F."/>
            <person name="Takami H."/>
        </authorList>
    </citation>
    <scope>NUCLEOTIDE SEQUENCE</scope>
    <source>
        <strain evidence="2">Expedition CK06-06</strain>
    </source>
</reference>
<dbReference type="PANTHER" id="PTHR12358">
    <property type="entry name" value="SPHINGOSINE KINASE"/>
    <property type="match status" value="1"/>
</dbReference>
<feature type="non-terminal residue" evidence="2">
    <location>
        <position position="221"/>
    </location>
</feature>
<dbReference type="Gene3D" id="2.60.200.40">
    <property type="match status" value="1"/>
</dbReference>
<dbReference type="InterPro" id="IPR016064">
    <property type="entry name" value="NAD/diacylglycerol_kinase_sf"/>
</dbReference>